<dbReference type="SUPFAM" id="SSF90096">
    <property type="entry name" value="Subunits of heterodimeric actin filament capping protein Capz"/>
    <property type="match status" value="1"/>
</dbReference>
<protein>
    <recommendedName>
        <fullName evidence="2 5">F-actin-capping protein subunit alpha</fullName>
    </recommendedName>
</protein>
<dbReference type="Gene3D" id="3.30.1140.60">
    <property type="entry name" value="F-actin capping protein, alpha subunit"/>
    <property type="match status" value="1"/>
</dbReference>
<dbReference type="PANTHER" id="PTHR10653:SF0">
    <property type="entry name" value="F-ACTIN-CAPPING PROTEIN SUBUNIT ALPHA"/>
    <property type="match status" value="1"/>
</dbReference>
<dbReference type="Gene3D" id="3.90.1150.210">
    <property type="entry name" value="F-actin capping protein, beta subunit"/>
    <property type="match status" value="1"/>
</dbReference>
<proteinExistence type="inferred from homology"/>
<evidence type="ECO:0000313" key="7">
    <source>
        <dbReference type="EMBL" id="KAJ6221683.1"/>
    </source>
</evidence>
<comment type="subunit">
    <text evidence="5">Heterodimer of an alpha and a beta subunit.</text>
</comment>
<keyword evidence="6" id="KW-0175">Coiled coil</keyword>
<dbReference type="InterPro" id="IPR042489">
    <property type="entry name" value="CapZ_alpha_1"/>
</dbReference>
<dbReference type="Pfam" id="PF01267">
    <property type="entry name" value="F-actin_cap_A"/>
    <property type="match status" value="1"/>
</dbReference>
<evidence type="ECO:0000256" key="4">
    <source>
        <dbReference type="ARBA" id="ARBA00023203"/>
    </source>
</evidence>
<dbReference type="InterPro" id="IPR017865">
    <property type="entry name" value="F-actin_cap_asu_CS"/>
</dbReference>
<dbReference type="InterPro" id="IPR037282">
    <property type="entry name" value="CapZ_alpha/beta"/>
</dbReference>
<sequence length="291" mass="33768">MANDYEEPQITDDDRLKIVADFILHAPPGEFREVFNDVRHLLNNDLLLRDRAFNIFGQYRKDQLTPVQIEGSDEMCLITEFNEVNANRFIDPKSKKSFKYDYLTEEASDYQSWEPDQSNESWRSALEEVWSSYCADHYYEGISAVFATTGSGGQIILNACIEGHKFQPQNYWNGLWRTVWQIKFTPNQGKAELIGKIKAQVHYYENGNVQLVSLKEVTQSITVKDEKQLAESVKQAVEETENDYQVAISKNYQSMSDTTFKALRRALPVTRSKIDWNKIMSYRIGNELKQN</sequence>
<dbReference type="PANTHER" id="PTHR10653">
    <property type="entry name" value="F-ACTIN-CAPPING PROTEIN SUBUNIT ALPHA"/>
    <property type="match status" value="1"/>
</dbReference>
<dbReference type="GO" id="GO:0008290">
    <property type="term" value="C:F-actin capping protein complex"/>
    <property type="evidence" value="ECO:0007669"/>
    <property type="project" value="UniProtKB-UniRule"/>
</dbReference>
<dbReference type="GO" id="GO:0051015">
    <property type="term" value="F:actin filament binding"/>
    <property type="evidence" value="ECO:0007669"/>
    <property type="project" value="TreeGrafter"/>
</dbReference>
<dbReference type="PROSITE" id="PS00749">
    <property type="entry name" value="F_ACTIN_CAPPING_A_2"/>
    <property type="match status" value="1"/>
</dbReference>
<dbReference type="InterPro" id="IPR042276">
    <property type="entry name" value="CapZ_alpha/beta_2"/>
</dbReference>
<evidence type="ECO:0000256" key="1">
    <source>
        <dbReference type="ARBA" id="ARBA00010479"/>
    </source>
</evidence>
<organism evidence="7 8">
    <name type="scientific">Blomia tropicalis</name>
    <name type="common">Mite</name>
    <dbReference type="NCBI Taxonomy" id="40697"/>
    <lineage>
        <taxon>Eukaryota</taxon>
        <taxon>Metazoa</taxon>
        <taxon>Ecdysozoa</taxon>
        <taxon>Arthropoda</taxon>
        <taxon>Chelicerata</taxon>
        <taxon>Arachnida</taxon>
        <taxon>Acari</taxon>
        <taxon>Acariformes</taxon>
        <taxon>Sarcoptiformes</taxon>
        <taxon>Astigmata</taxon>
        <taxon>Glycyphagoidea</taxon>
        <taxon>Echimyopodidae</taxon>
        <taxon>Blomia</taxon>
    </lineage>
</organism>
<keyword evidence="8" id="KW-1185">Reference proteome</keyword>
<comment type="similarity">
    <text evidence="1 5">Belongs to the F-actin-capping protein alpha subunit family.</text>
</comment>
<evidence type="ECO:0000256" key="6">
    <source>
        <dbReference type="SAM" id="Coils"/>
    </source>
</evidence>
<name>A0A9Q0MAF2_BLOTA</name>
<dbReference type="AlphaFoldDB" id="A0A9Q0MAF2"/>
<dbReference type="FunFam" id="3.90.1150.210:FF:000003">
    <property type="entry name" value="F-actin-capping protein subunit alpha"/>
    <property type="match status" value="1"/>
</dbReference>
<dbReference type="GO" id="GO:0051016">
    <property type="term" value="P:barbed-end actin filament capping"/>
    <property type="evidence" value="ECO:0007669"/>
    <property type="project" value="UniProtKB-UniRule"/>
</dbReference>
<gene>
    <name evidence="7" type="ORF">RDWZM_000228</name>
</gene>
<comment type="function">
    <text evidence="5">F-actin-capping proteins bind in a Ca(2+)-independent manner to the fast growing ends of actin filaments (barbed end) thereby blocking the exchange of subunits at these ends. Unlike other capping proteins (such as gelsolin and severin), these proteins do not sever actin filaments.</text>
</comment>
<accession>A0A9Q0MAF2</accession>
<dbReference type="InterPro" id="IPR002189">
    <property type="entry name" value="CapZ_alpha"/>
</dbReference>
<dbReference type="GO" id="GO:0030036">
    <property type="term" value="P:actin cytoskeleton organization"/>
    <property type="evidence" value="ECO:0007669"/>
    <property type="project" value="TreeGrafter"/>
</dbReference>
<reference evidence="7" key="1">
    <citation type="submission" date="2022-12" db="EMBL/GenBank/DDBJ databases">
        <title>Genome assemblies of Blomia tropicalis.</title>
        <authorList>
            <person name="Cui Y."/>
        </authorList>
    </citation>
    <scope>NUCLEOTIDE SEQUENCE</scope>
    <source>
        <tissue evidence="7">Adult mites</tissue>
    </source>
</reference>
<evidence type="ECO:0000256" key="3">
    <source>
        <dbReference type="ARBA" id="ARBA00022467"/>
    </source>
</evidence>
<dbReference type="GO" id="GO:0030863">
    <property type="term" value="C:cortical cytoskeleton"/>
    <property type="evidence" value="ECO:0007669"/>
    <property type="project" value="TreeGrafter"/>
</dbReference>
<comment type="caution">
    <text evidence="7">The sequence shown here is derived from an EMBL/GenBank/DDBJ whole genome shotgun (WGS) entry which is preliminary data.</text>
</comment>
<dbReference type="OMA" id="VACIEDH"/>
<dbReference type="PRINTS" id="PR00191">
    <property type="entry name" value="FACTINCAPA"/>
</dbReference>
<dbReference type="Proteomes" id="UP001142055">
    <property type="component" value="Chromosome 1"/>
</dbReference>
<keyword evidence="4 5" id="KW-0009">Actin-binding</keyword>
<dbReference type="EMBL" id="JAPWDV010000001">
    <property type="protein sequence ID" value="KAJ6221683.1"/>
    <property type="molecule type" value="Genomic_DNA"/>
</dbReference>
<evidence type="ECO:0000256" key="5">
    <source>
        <dbReference type="RuleBase" id="RU365077"/>
    </source>
</evidence>
<evidence type="ECO:0000256" key="2">
    <source>
        <dbReference type="ARBA" id="ARBA00014038"/>
    </source>
</evidence>
<keyword evidence="3 5" id="KW-0117">Actin capping</keyword>
<feature type="coiled-coil region" evidence="6">
    <location>
        <begin position="223"/>
        <end position="250"/>
    </location>
</feature>
<evidence type="ECO:0000313" key="8">
    <source>
        <dbReference type="Proteomes" id="UP001142055"/>
    </source>
</evidence>